<dbReference type="GO" id="GO:0043565">
    <property type="term" value="F:sequence-specific DNA binding"/>
    <property type="evidence" value="ECO:0007669"/>
    <property type="project" value="InterPro"/>
</dbReference>
<protein>
    <recommendedName>
        <fullName evidence="1">Stage 0 sporulation protein A homolog</fullName>
    </recommendedName>
</protein>
<dbReference type="GO" id="GO:0003700">
    <property type="term" value="F:DNA-binding transcription factor activity"/>
    <property type="evidence" value="ECO:0007669"/>
    <property type="project" value="InterPro"/>
</dbReference>
<evidence type="ECO:0000256" key="3">
    <source>
        <dbReference type="ARBA" id="ARBA00023125"/>
    </source>
</evidence>
<reference evidence="9 10" key="2">
    <citation type="submission" date="2020-02" db="EMBL/GenBank/DDBJ databases">
        <title>Candidatus Galacturonibacter soehngenii shows hetero-acetogenic catabolism of galacturonic acid but lacks a canonical carbon monoxide dehydrogenase/acetyl-CoA synthase complex.</title>
        <authorList>
            <person name="Diender M."/>
            <person name="Stouten G.R."/>
            <person name="Petersen J.F."/>
            <person name="Nielsen P.H."/>
            <person name="Dueholm M.S."/>
            <person name="Pronk J.T."/>
            <person name="Van Loosdrecht M.C.M."/>
        </authorList>
    </citation>
    <scope>NUCLEOTIDE SEQUENCE [LARGE SCALE GENOMIC DNA]</scope>
    <source>
        <strain evidence="9">GalUA</strain>
    </source>
</reference>
<dbReference type="CDD" id="cd17536">
    <property type="entry name" value="REC_YesN-like"/>
    <property type="match status" value="1"/>
</dbReference>
<dbReference type="PROSITE" id="PS01124">
    <property type="entry name" value="HTH_ARAC_FAMILY_2"/>
    <property type="match status" value="1"/>
</dbReference>
<organism evidence="9 10">
    <name type="scientific">Candidatus Galacturonatibacter soehngenii</name>
    <dbReference type="NCBI Taxonomy" id="2307010"/>
    <lineage>
        <taxon>Bacteria</taxon>
        <taxon>Bacillati</taxon>
        <taxon>Bacillota</taxon>
        <taxon>Clostridia</taxon>
        <taxon>Lachnospirales</taxon>
        <taxon>Lachnospiraceae</taxon>
        <taxon>Candidatus Galacturonatibacter</taxon>
    </lineage>
</organism>
<dbReference type="SMART" id="SM00342">
    <property type="entry name" value="HTH_ARAC"/>
    <property type="match status" value="1"/>
</dbReference>
<dbReference type="Pfam" id="PF12833">
    <property type="entry name" value="HTH_18"/>
    <property type="match status" value="1"/>
</dbReference>
<sequence length="546" mass="63458">MCYTIINRNGRSNTLYRVLIADDEVNVCMLIKKLIDWESLDLEVINVVHNSVDAFESIEKHQPDIVISDIRMPGYDGLVLVQKSLELSKKPEFIIISGYKYFEYAHRALSMGVEHYLLKPINKTELEKSLVRIINKLELFKQKADAQKQLKDEIYTSRKTMKKHFLTSIMNFDGQVLNERELKEEYHYNFNDSCFQAIFAKVDFPIQGIGELKGLLSIVEDVIDGILKTSGYEYINSTMKSGIVSVINFDISDKKKVQDMYNRILDQLMYEMNKFHLFTITIGVGEIVYNISSVKLTVKGATEAVKCRIKKGVNRIIYNEDLTYNKVELKNFFKESNKIINLVEIMDFPALHSYIEEKTILLRQTPFYSPVSVFDLCEMIEKQIIEALIKINADERIIEKIQEEFEVAMDMCLKEEALNRECRKIVSECIELLIQDKKNKSQLPVRLAKQYIQENYQKQLMLEEVAEATNLSPSYLSTIFKKELGISFTDYLISLRMEKAKELLKTTNDSILQIAEQTGYSDSRYFSKIFVKVVGLKPSVYRKLYM</sequence>
<accession>A0A7V7UC05</accession>
<dbReference type="InterPro" id="IPR018060">
    <property type="entry name" value="HTH_AraC"/>
</dbReference>
<dbReference type="PROSITE" id="PS50110">
    <property type="entry name" value="RESPONSE_REGULATORY"/>
    <property type="match status" value="1"/>
</dbReference>
<comment type="function">
    <text evidence="5">May play the central regulatory role in sporulation. It may be an element of the effector pathway responsible for the activation of sporulation genes in response to nutritional stress. Spo0A may act in concert with spo0H (a sigma factor) to control the expression of some genes that are critical to the sporulation process.</text>
</comment>
<dbReference type="Pfam" id="PF00072">
    <property type="entry name" value="Response_reg"/>
    <property type="match status" value="1"/>
</dbReference>
<evidence type="ECO:0000256" key="5">
    <source>
        <dbReference type="ARBA" id="ARBA00024867"/>
    </source>
</evidence>
<dbReference type="InterPro" id="IPR018062">
    <property type="entry name" value="HTH_AraC-typ_CS"/>
</dbReference>
<dbReference type="AlphaFoldDB" id="A0A7V7UC05"/>
<evidence type="ECO:0000256" key="6">
    <source>
        <dbReference type="PROSITE-ProRule" id="PRU00169"/>
    </source>
</evidence>
<keyword evidence="10" id="KW-1185">Reference proteome</keyword>
<evidence type="ECO:0000313" key="10">
    <source>
        <dbReference type="Proteomes" id="UP000461768"/>
    </source>
</evidence>
<evidence type="ECO:0000256" key="1">
    <source>
        <dbReference type="ARBA" id="ARBA00018672"/>
    </source>
</evidence>
<proteinExistence type="predicted"/>
<dbReference type="SUPFAM" id="SSF52172">
    <property type="entry name" value="CheY-like"/>
    <property type="match status" value="1"/>
</dbReference>
<dbReference type="PANTHER" id="PTHR43280:SF28">
    <property type="entry name" value="HTH-TYPE TRANSCRIPTIONAL ACTIVATOR RHAS"/>
    <property type="match status" value="1"/>
</dbReference>
<dbReference type="PANTHER" id="PTHR43280">
    <property type="entry name" value="ARAC-FAMILY TRANSCRIPTIONAL REGULATOR"/>
    <property type="match status" value="1"/>
</dbReference>
<keyword evidence="4" id="KW-0804">Transcription</keyword>
<dbReference type="SMART" id="SM00448">
    <property type="entry name" value="REC"/>
    <property type="match status" value="1"/>
</dbReference>
<keyword evidence="3" id="KW-0238">DNA-binding</keyword>
<keyword evidence="6" id="KW-0597">Phosphoprotein</keyword>
<evidence type="ECO:0000313" key="9">
    <source>
        <dbReference type="EMBL" id="KAB1438455.1"/>
    </source>
</evidence>
<name>A0A7V7UC05_9FIRM</name>
<evidence type="ECO:0000256" key="2">
    <source>
        <dbReference type="ARBA" id="ARBA00023015"/>
    </source>
</evidence>
<comment type="caution">
    <text evidence="9">The sequence shown here is derived from an EMBL/GenBank/DDBJ whole genome shotgun (WGS) entry which is preliminary data.</text>
</comment>
<feature type="domain" description="Response regulatory" evidence="8">
    <location>
        <begin position="17"/>
        <end position="134"/>
    </location>
</feature>
<evidence type="ECO:0000256" key="4">
    <source>
        <dbReference type="ARBA" id="ARBA00023163"/>
    </source>
</evidence>
<evidence type="ECO:0000259" key="7">
    <source>
        <dbReference type="PROSITE" id="PS01124"/>
    </source>
</evidence>
<dbReference type="Gene3D" id="3.40.50.2300">
    <property type="match status" value="1"/>
</dbReference>
<dbReference type="SUPFAM" id="SSF46689">
    <property type="entry name" value="Homeodomain-like"/>
    <property type="match status" value="2"/>
</dbReference>
<feature type="modified residue" description="4-aspartylphosphate" evidence="6">
    <location>
        <position position="69"/>
    </location>
</feature>
<dbReference type="InterPro" id="IPR001789">
    <property type="entry name" value="Sig_transdc_resp-reg_receiver"/>
</dbReference>
<dbReference type="Proteomes" id="UP000461768">
    <property type="component" value="Unassembled WGS sequence"/>
</dbReference>
<dbReference type="InterPro" id="IPR009057">
    <property type="entry name" value="Homeodomain-like_sf"/>
</dbReference>
<keyword evidence="2" id="KW-0805">Transcription regulation</keyword>
<dbReference type="PROSITE" id="PS00041">
    <property type="entry name" value="HTH_ARAC_FAMILY_1"/>
    <property type="match status" value="1"/>
</dbReference>
<feature type="domain" description="HTH araC/xylS-type" evidence="7">
    <location>
        <begin position="446"/>
        <end position="544"/>
    </location>
</feature>
<dbReference type="InterPro" id="IPR020449">
    <property type="entry name" value="Tscrpt_reg_AraC-type_HTH"/>
</dbReference>
<reference evidence="9 10" key="1">
    <citation type="submission" date="2019-09" db="EMBL/GenBank/DDBJ databases">
        <authorList>
            <person name="Valk L.C."/>
        </authorList>
    </citation>
    <scope>NUCLEOTIDE SEQUENCE [LARGE SCALE GENOMIC DNA]</scope>
    <source>
        <strain evidence="9">GalUA</strain>
    </source>
</reference>
<dbReference type="EMBL" id="WAGX01000005">
    <property type="protein sequence ID" value="KAB1438455.1"/>
    <property type="molecule type" value="Genomic_DNA"/>
</dbReference>
<evidence type="ECO:0000259" key="8">
    <source>
        <dbReference type="PROSITE" id="PS50110"/>
    </source>
</evidence>
<gene>
    <name evidence="9" type="ORF">F7O84_13000</name>
</gene>
<dbReference type="InterPro" id="IPR011006">
    <property type="entry name" value="CheY-like_superfamily"/>
</dbReference>
<dbReference type="PRINTS" id="PR00032">
    <property type="entry name" value="HTHARAC"/>
</dbReference>
<dbReference type="GO" id="GO:0000160">
    <property type="term" value="P:phosphorelay signal transduction system"/>
    <property type="evidence" value="ECO:0007669"/>
    <property type="project" value="InterPro"/>
</dbReference>
<dbReference type="Gene3D" id="1.10.10.60">
    <property type="entry name" value="Homeodomain-like"/>
    <property type="match status" value="2"/>
</dbReference>
<dbReference type="OrthoDB" id="9794370at2"/>